<proteinExistence type="predicted"/>
<dbReference type="Pfam" id="PF04937">
    <property type="entry name" value="DUF659"/>
    <property type="match status" value="1"/>
</dbReference>
<gene>
    <name evidence="3" type="ORF">FSB_LOCUS2503</name>
</gene>
<feature type="compositionally biased region" description="Polar residues" evidence="1">
    <location>
        <begin position="174"/>
        <end position="184"/>
    </location>
</feature>
<evidence type="ECO:0000313" key="3">
    <source>
        <dbReference type="EMBL" id="SPC74621.1"/>
    </source>
</evidence>
<dbReference type="PANTHER" id="PTHR32166:SF121">
    <property type="entry name" value="DUF659 DOMAIN-CONTAINING PROTEIN"/>
    <property type="match status" value="1"/>
</dbReference>
<dbReference type="InterPro" id="IPR007021">
    <property type="entry name" value="DUF659"/>
</dbReference>
<feature type="region of interest" description="Disordered" evidence="1">
    <location>
        <begin position="675"/>
        <end position="758"/>
    </location>
</feature>
<organism evidence="3">
    <name type="scientific">Fagus sylvatica</name>
    <name type="common">Beechnut</name>
    <dbReference type="NCBI Taxonomy" id="28930"/>
    <lineage>
        <taxon>Eukaryota</taxon>
        <taxon>Viridiplantae</taxon>
        <taxon>Streptophyta</taxon>
        <taxon>Embryophyta</taxon>
        <taxon>Tracheophyta</taxon>
        <taxon>Spermatophyta</taxon>
        <taxon>Magnoliopsida</taxon>
        <taxon>eudicotyledons</taxon>
        <taxon>Gunneridae</taxon>
        <taxon>Pentapetalae</taxon>
        <taxon>rosids</taxon>
        <taxon>fabids</taxon>
        <taxon>Fagales</taxon>
        <taxon>Fagaceae</taxon>
        <taxon>Fagus</taxon>
    </lineage>
</organism>
<dbReference type="AlphaFoldDB" id="A0A2N9EIU0"/>
<feature type="region of interest" description="Disordered" evidence="1">
    <location>
        <begin position="132"/>
        <end position="185"/>
    </location>
</feature>
<feature type="compositionally biased region" description="Basic and acidic residues" evidence="1">
    <location>
        <begin position="132"/>
        <end position="141"/>
    </location>
</feature>
<dbReference type="SUPFAM" id="SSF53098">
    <property type="entry name" value="Ribonuclease H-like"/>
    <property type="match status" value="1"/>
</dbReference>
<dbReference type="EMBL" id="OIVN01000115">
    <property type="protein sequence ID" value="SPC74621.1"/>
    <property type="molecule type" value="Genomic_DNA"/>
</dbReference>
<dbReference type="InterPro" id="IPR012337">
    <property type="entry name" value="RNaseH-like_sf"/>
</dbReference>
<name>A0A2N9EIU0_FAGSY</name>
<feature type="domain" description="DUF659" evidence="2">
    <location>
        <begin position="263"/>
        <end position="414"/>
    </location>
</feature>
<sequence length="758" mass="84585">MPLTHAASPSLTSLSPSRSLSFRLSRSLRLCLGLSRSRLTPVSFTLTLTAHFVEAVVVASLCLLGFLPTSLVEMDSNSAPSTTGSSVRGKCDPAWSHVLEEVKDGKSDVASCRSVPYDVRFQMGENLKEIGKTKQQAKEDQENSNISPLEETQEYEVVQENHASGGNLGRGNSIGPSRVSSKSNLGKRKVIGEMDKYFAPRTTPGAQLGIKSVLATKEAKKRVDMAIARFMYDACIPLNAVNSSYYQPMLNAIASIGPGYKGPNYHALRVPLLKEAKREVQMIVDSYRTYWAELGCTIMADGWTDNRQRTLINFLVYCSKGITFIRSVDASDMVKDAVSLFNLFDEIVKWVGPENVVQLVTDNATNYVAAGRLLCGKYRNICWSPCAAHCLNLILKDIGEMDHVANLAKRASQITVYIYNHVYLLSWLRNRKGWGEIVRPGPTRFATTFIALGSLNEHMHDLQALVTSKFFVESRYAKDKKAKEVVKIILDPKFWNDCRVIVHIVSPLIRLLRIVDSDEHPAMGYVYDGMYRAIDGIKKLFKDKKKFWEPYINIIKDRWDNQFSQEIHAAAYWLNPAFQYDPSTSSKRQEMNGGSCGVVVLQPYKSLQLGSLAKQLLPQDVSGTGVVNIKKFNFDPIDYESIDKTEFWIVEDEEPPCLDYEELEAALYEEGAYPVNEGSSSHVQGDDGVGGTDLGPFSEEQDAPPGFNIRNNPIEVDDDDDEEEEEEEDEDEDEDDDEDGGGGGGFGVDDDIDFNYVL</sequence>
<reference evidence="3" key="1">
    <citation type="submission" date="2018-02" db="EMBL/GenBank/DDBJ databases">
        <authorList>
            <person name="Cohen D.B."/>
            <person name="Kent A.D."/>
        </authorList>
    </citation>
    <scope>NUCLEOTIDE SEQUENCE</scope>
</reference>
<protein>
    <recommendedName>
        <fullName evidence="2">DUF659 domain-containing protein</fullName>
    </recommendedName>
</protein>
<dbReference type="PANTHER" id="PTHR32166">
    <property type="entry name" value="OSJNBA0013A04.12 PROTEIN"/>
    <property type="match status" value="1"/>
</dbReference>
<accession>A0A2N9EIU0</accession>
<feature type="compositionally biased region" description="Acidic residues" evidence="1">
    <location>
        <begin position="748"/>
        <end position="758"/>
    </location>
</feature>
<feature type="compositionally biased region" description="Acidic residues" evidence="1">
    <location>
        <begin position="715"/>
        <end position="740"/>
    </location>
</feature>
<evidence type="ECO:0000259" key="2">
    <source>
        <dbReference type="Pfam" id="PF04937"/>
    </source>
</evidence>
<evidence type="ECO:0000256" key="1">
    <source>
        <dbReference type="SAM" id="MobiDB-lite"/>
    </source>
</evidence>